<dbReference type="EMBL" id="BAABWD010000003">
    <property type="protein sequence ID" value="GAA6132299.1"/>
    <property type="molecule type" value="Genomic_DNA"/>
</dbReference>
<evidence type="ECO:0000313" key="3">
    <source>
        <dbReference type="Proteomes" id="UP001486808"/>
    </source>
</evidence>
<sequence>MPMSNISYPHPVLGNGDDINNGEVSPEIEYEISDEAIHLKVENLKTGHSDIDKMLVNGTACWHLRTQCPRTYMRQSFLLDSEDRTITLKGDNYEGAVEIEISVVAQVGVKDYQPTDMHSDYGDAKFSLQPGELIAVGPRYAIHVDKVYDPLKAPVSSLIRITYGSHASGPFEVILDDDLITIKLSKADWTEYDGIRDRAPTIVHSSIILPVLADAIRTIDQNTHTLWGGRLKELLAKKGIDQNYPLAAAQEVLASPISRTFNEVNQRLDRAEA</sequence>
<evidence type="ECO:0000256" key="1">
    <source>
        <dbReference type="SAM" id="MobiDB-lite"/>
    </source>
</evidence>
<evidence type="ECO:0000313" key="2">
    <source>
        <dbReference type="EMBL" id="GAA6132299.1"/>
    </source>
</evidence>
<dbReference type="Proteomes" id="UP001486808">
    <property type="component" value="Unassembled WGS sequence"/>
</dbReference>
<proteinExistence type="predicted"/>
<name>A0ABP9ZS66_9GAMM</name>
<organism evidence="2 3">
    <name type="scientific">Halopseudomonas sabulinigri</name>
    <dbReference type="NCBI Taxonomy" id="472181"/>
    <lineage>
        <taxon>Bacteria</taxon>
        <taxon>Pseudomonadati</taxon>
        <taxon>Pseudomonadota</taxon>
        <taxon>Gammaproteobacteria</taxon>
        <taxon>Pseudomonadales</taxon>
        <taxon>Pseudomonadaceae</taxon>
        <taxon>Halopseudomonas</taxon>
    </lineage>
</organism>
<feature type="region of interest" description="Disordered" evidence="1">
    <location>
        <begin position="1"/>
        <end position="20"/>
    </location>
</feature>
<protein>
    <submittedName>
        <fullName evidence="2">Uncharacterized protein</fullName>
    </submittedName>
</protein>
<reference evidence="2 3" key="1">
    <citation type="submission" date="2024-04" db="EMBL/GenBank/DDBJ databases">
        <title>Draft genome sequence of Halopseudomonas sabulinigri NBRC 116187.</title>
        <authorList>
            <person name="Miyakawa T."/>
            <person name="Kusuya Y."/>
            <person name="Miura T."/>
        </authorList>
    </citation>
    <scope>NUCLEOTIDE SEQUENCE [LARGE SCALE GENOMIC DNA]</scope>
    <source>
        <strain evidence="2 3">4NH20-0042</strain>
    </source>
</reference>
<keyword evidence="3" id="KW-1185">Reference proteome</keyword>
<gene>
    <name evidence="2" type="ORF">NBRC116187_26590</name>
</gene>
<accession>A0ABP9ZS66</accession>
<comment type="caution">
    <text evidence="2">The sequence shown here is derived from an EMBL/GenBank/DDBJ whole genome shotgun (WGS) entry which is preliminary data.</text>
</comment>